<dbReference type="Proteomes" id="UP000238882">
    <property type="component" value="Unassembled WGS sequence"/>
</dbReference>
<reference evidence="3 4" key="1">
    <citation type="submission" date="2016-12" db="EMBL/GenBank/DDBJ databases">
        <title>Trade-off between light-utilization and light-protection in marine flavobacteria.</title>
        <authorList>
            <person name="Kumagai Y."/>
            <person name="Yoshizawa S."/>
            <person name="Kogure K."/>
            <person name="Iwasaki W."/>
        </authorList>
    </citation>
    <scope>NUCLEOTIDE SEQUENCE [LARGE SCALE GENOMIC DNA]</scope>
    <source>
        <strain evidence="3 4">NBRC 108759</strain>
    </source>
</reference>
<dbReference type="NCBIfam" id="TIGR04183">
    <property type="entry name" value="Por_Secre_tail"/>
    <property type="match status" value="1"/>
</dbReference>
<organism evidence="3 4">
    <name type="scientific">Polaribacter porphyrae</name>
    <dbReference type="NCBI Taxonomy" id="1137780"/>
    <lineage>
        <taxon>Bacteria</taxon>
        <taxon>Pseudomonadati</taxon>
        <taxon>Bacteroidota</taxon>
        <taxon>Flavobacteriia</taxon>
        <taxon>Flavobacteriales</taxon>
        <taxon>Flavobacteriaceae</taxon>
    </lineage>
</organism>
<feature type="signal peptide" evidence="2">
    <location>
        <begin position="1"/>
        <end position="23"/>
    </location>
</feature>
<dbReference type="EMBL" id="MSCN01000001">
    <property type="protein sequence ID" value="PQJ79235.1"/>
    <property type="molecule type" value="Genomic_DNA"/>
</dbReference>
<sequence>MKQQYLFKILIFLLLNVSVNSFAQREITLGTNTTYNPSITQMGKTERIDDTHVITTFRDGSLATSSDIKVMIGNVSGTTITYGATVTVEADTNRYNSIEVISSTQAIISYEYDHPSGTSFDTGYSRVITFDTDTNTITNVGAAVDFSSGDVDAAFSFNPIQMVKLTDTTFAIHYADSADNGVIKIGTVSGTTITYGAAQTYTTGDVQNLYISALSSTKIVMTFEDDGDSDKGTAVIGDISGNIVTFGAEYEFNTTPISYTAVTAISETQFVVIYIIDDANDYGYAKVGTVSGNTITFSTSSYQFEGTQDARDMSIDFIGNKEFVFVYNGANGDNSKIRLGKVSGTGTLANISYNTEDIFLSNLEGDDTWVTSLTADNFVVTYVDDQETSPANDLGEYIVGTLPSITNTWSGAIDNDWNNDSNWSEIVPDKFSNPIIPSGLTNYPTISTPVTVNSINIASGATLIATNTFTGDATYTRNLGTGSQWYFMSSPVNGEVYNDAWVTANSIPSGTDFTTNRGISTYDNSSFTNPNVAGSAGHWRYMQGGGSGTFMTGKGYGIIRSGAGNISFTGSGIYSSNQSFTLSHGGVNNFNLVGNPFTAFITLGTFHGTNSGVIGTTFYFWDGSAYVSRVSNIANADNQNFEIAPGQGFFVESTSAGSVNFETSDLTHQGTDTFEKTTSVIPEIKLNLTQNSSTRYARVYYIDGTTKGYDAGYDGKLFGGVSHSFAIYSDLVESNGKKYQLQSLPNSNHENMAISIGVIADADKEVIFSAETLNIPSGLKVFLEDRLTNKYTRLDEPNSEYKVNLTERLDGIGRFYLHTKSSVLNTKSIDLNSISIYKTNASNLRIAGLNGEVSLKLYSVLGKKVLNKSFTINGVSDITLPSLTAGIYIVQLETEHGSINKKISLE</sequence>
<keyword evidence="1 2" id="KW-0732">Signal</keyword>
<dbReference type="InterPro" id="IPR026444">
    <property type="entry name" value="Secre_tail"/>
</dbReference>
<keyword evidence="4" id="KW-1185">Reference proteome</keyword>
<comment type="caution">
    <text evidence="3">The sequence shown here is derived from an EMBL/GenBank/DDBJ whole genome shotgun (WGS) entry which is preliminary data.</text>
</comment>
<evidence type="ECO:0000256" key="1">
    <source>
        <dbReference type="ARBA" id="ARBA00022729"/>
    </source>
</evidence>
<proteinExistence type="predicted"/>
<dbReference type="RefSeq" id="WP_105015833.1">
    <property type="nucleotide sequence ID" value="NZ_MSCN01000001.1"/>
</dbReference>
<gene>
    <name evidence="3" type="ORF">BTO18_08645</name>
</gene>
<dbReference type="AlphaFoldDB" id="A0A2S7WNP5"/>
<dbReference type="OrthoDB" id="1522652at2"/>
<feature type="chain" id="PRO_5015523778" description="Secretion system C-terminal sorting domain-containing protein" evidence="2">
    <location>
        <begin position="24"/>
        <end position="906"/>
    </location>
</feature>
<evidence type="ECO:0008006" key="5">
    <source>
        <dbReference type="Google" id="ProtNLM"/>
    </source>
</evidence>
<evidence type="ECO:0000256" key="2">
    <source>
        <dbReference type="SAM" id="SignalP"/>
    </source>
</evidence>
<name>A0A2S7WNP5_9FLAO</name>
<protein>
    <recommendedName>
        <fullName evidence="5">Secretion system C-terminal sorting domain-containing protein</fullName>
    </recommendedName>
</protein>
<accession>A0A2S7WNP5</accession>
<evidence type="ECO:0000313" key="3">
    <source>
        <dbReference type="EMBL" id="PQJ79235.1"/>
    </source>
</evidence>
<evidence type="ECO:0000313" key="4">
    <source>
        <dbReference type="Proteomes" id="UP000238882"/>
    </source>
</evidence>